<evidence type="ECO:0000313" key="2">
    <source>
        <dbReference type="WBParaSite" id="Gr19_v10_g17002.t1"/>
    </source>
</evidence>
<protein>
    <submittedName>
        <fullName evidence="2">MULE transposase domain-containing protein</fullName>
    </submittedName>
</protein>
<accession>A0A914HIQ2</accession>
<dbReference type="AlphaFoldDB" id="A0A914HIQ2"/>
<sequence>MSIIVDHCAIPCAYGLLISKTAASYRIFFDSIRAAVGLNWYPIRIMADFEQAAISAAKAVSEFTAEWMLIPFWEGTIQAASAAAKFAHAIQQQQR</sequence>
<organism evidence="1 2">
    <name type="scientific">Globodera rostochiensis</name>
    <name type="common">Golden nematode worm</name>
    <name type="synonym">Heterodera rostochiensis</name>
    <dbReference type="NCBI Taxonomy" id="31243"/>
    <lineage>
        <taxon>Eukaryota</taxon>
        <taxon>Metazoa</taxon>
        <taxon>Ecdysozoa</taxon>
        <taxon>Nematoda</taxon>
        <taxon>Chromadorea</taxon>
        <taxon>Rhabditida</taxon>
        <taxon>Tylenchina</taxon>
        <taxon>Tylenchomorpha</taxon>
        <taxon>Tylenchoidea</taxon>
        <taxon>Heteroderidae</taxon>
        <taxon>Heteroderinae</taxon>
        <taxon>Globodera</taxon>
    </lineage>
</organism>
<name>A0A914HIQ2_GLORO</name>
<proteinExistence type="predicted"/>
<keyword evidence="1" id="KW-1185">Reference proteome</keyword>
<dbReference type="WBParaSite" id="Gr19_v10_g17002.t1">
    <property type="protein sequence ID" value="Gr19_v10_g17002.t1"/>
    <property type="gene ID" value="Gr19_v10_g17002"/>
</dbReference>
<evidence type="ECO:0000313" key="1">
    <source>
        <dbReference type="Proteomes" id="UP000887572"/>
    </source>
</evidence>
<dbReference type="Proteomes" id="UP000887572">
    <property type="component" value="Unplaced"/>
</dbReference>
<reference evidence="2" key="1">
    <citation type="submission" date="2022-11" db="UniProtKB">
        <authorList>
            <consortium name="WormBaseParasite"/>
        </authorList>
    </citation>
    <scope>IDENTIFICATION</scope>
</reference>